<sequence>MKVAVSSSGKDVDSPVDARFGRAPYFLIIDTESFDCQVIPNTQNLQAPQGAGIQAAAAVSRHKPDAVLTGHCGPKAFQTLRAAGVPVYTGVSGTVREAVENFKRGKYPESAGPNVEGHWS</sequence>
<evidence type="ECO:0000313" key="3">
    <source>
        <dbReference type="Proteomes" id="UP000184076"/>
    </source>
</evidence>
<protein>
    <submittedName>
        <fullName evidence="2">Predicted Fe-Mo cluster-binding protein, NifX family</fullName>
    </submittedName>
</protein>
<organism evidence="2 3">
    <name type="scientific">Desulfacinum infernum DSM 9756</name>
    <dbReference type="NCBI Taxonomy" id="1121391"/>
    <lineage>
        <taxon>Bacteria</taxon>
        <taxon>Pseudomonadati</taxon>
        <taxon>Thermodesulfobacteriota</taxon>
        <taxon>Syntrophobacteria</taxon>
        <taxon>Syntrophobacterales</taxon>
        <taxon>Syntrophobacteraceae</taxon>
        <taxon>Desulfacinum</taxon>
    </lineage>
</organism>
<dbReference type="OrthoDB" id="9807451at2"/>
<dbReference type="PANTHER" id="PTHR42983">
    <property type="entry name" value="DINITROGENASE IRON-MOLYBDENUM COFACTOR PROTEIN-RELATED"/>
    <property type="match status" value="1"/>
</dbReference>
<dbReference type="PANTHER" id="PTHR42983:SF1">
    <property type="entry name" value="IRON-MOLYBDENUM PROTEIN"/>
    <property type="match status" value="1"/>
</dbReference>
<dbReference type="InterPro" id="IPR036105">
    <property type="entry name" value="DiNase_FeMo-co_biosyn_sf"/>
</dbReference>
<dbReference type="Gene3D" id="3.30.420.130">
    <property type="entry name" value="Dinitrogenase iron-molybdenum cofactor biosynthesis domain"/>
    <property type="match status" value="1"/>
</dbReference>
<dbReference type="InterPro" id="IPR003731">
    <property type="entry name" value="Di-Nase_FeMo-co_biosynth"/>
</dbReference>
<gene>
    <name evidence="2" type="ORF">SAMN02745206_02587</name>
</gene>
<name>A0A1M5E716_9BACT</name>
<dbReference type="SUPFAM" id="SSF53146">
    <property type="entry name" value="Nitrogenase accessory factor-like"/>
    <property type="match status" value="1"/>
</dbReference>
<keyword evidence="3" id="KW-1185">Reference proteome</keyword>
<dbReference type="STRING" id="1121391.SAMN02745206_02587"/>
<dbReference type="AlphaFoldDB" id="A0A1M5E716"/>
<dbReference type="EMBL" id="FQVB01000026">
    <property type="protein sequence ID" value="SHF75039.1"/>
    <property type="molecule type" value="Genomic_DNA"/>
</dbReference>
<proteinExistence type="predicted"/>
<evidence type="ECO:0000313" key="2">
    <source>
        <dbReference type="EMBL" id="SHF75039.1"/>
    </source>
</evidence>
<feature type="domain" description="Dinitrogenase iron-molybdenum cofactor biosynthesis" evidence="1">
    <location>
        <begin position="13"/>
        <end position="103"/>
    </location>
</feature>
<dbReference type="InterPro" id="IPR033913">
    <property type="entry name" value="MTH1175_dom"/>
</dbReference>
<evidence type="ECO:0000259" key="1">
    <source>
        <dbReference type="Pfam" id="PF02579"/>
    </source>
</evidence>
<dbReference type="CDD" id="cd00851">
    <property type="entry name" value="MTH1175"/>
    <property type="match status" value="1"/>
</dbReference>
<dbReference type="Proteomes" id="UP000184076">
    <property type="component" value="Unassembled WGS sequence"/>
</dbReference>
<accession>A0A1M5E716</accession>
<dbReference type="Pfam" id="PF02579">
    <property type="entry name" value="Nitro_FeMo-Co"/>
    <property type="match status" value="1"/>
</dbReference>
<reference evidence="3" key="1">
    <citation type="submission" date="2016-11" db="EMBL/GenBank/DDBJ databases">
        <authorList>
            <person name="Varghese N."/>
            <person name="Submissions S."/>
        </authorList>
    </citation>
    <scope>NUCLEOTIDE SEQUENCE [LARGE SCALE GENOMIC DNA]</scope>
    <source>
        <strain evidence="3">DSM 9756</strain>
    </source>
</reference>
<dbReference type="RefSeq" id="WP_073040142.1">
    <property type="nucleotide sequence ID" value="NZ_FQVB01000026.1"/>
</dbReference>